<evidence type="ECO:0008006" key="4">
    <source>
        <dbReference type="Google" id="ProtNLM"/>
    </source>
</evidence>
<evidence type="ECO:0000256" key="1">
    <source>
        <dbReference type="SAM" id="Phobius"/>
    </source>
</evidence>
<evidence type="ECO:0000313" key="2">
    <source>
        <dbReference type="EMBL" id="EGD56914.1"/>
    </source>
</evidence>
<comment type="caution">
    <text evidence="2">The sequence shown here is derived from an EMBL/GenBank/DDBJ whole genome shotgun (WGS) entry which is preliminary data.</text>
</comment>
<dbReference type="AlphaFoldDB" id="F1YET1"/>
<keyword evidence="3" id="KW-1185">Reference proteome</keyword>
<dbReference type="InterPro" id="IPR048136">
    <property type="entry name" value="STM3941-like"/>
</dbReference>
<name>F1YET1_9ACTN</name>
<dbReference type="OrthoDB" id="4775247at2"/>
<dbReference type="EMBL" id="AEUD01000001">
    <property type="protein sequence ID" value="EGD56914.1"/>
    <property type="molecule type" value="Genomic_DNA"/>
</dbReference>
<dbReference type="NCBIfam" id="NF041635">
    <property type="entry name" value="STM3941_fam"/>
    <property type="match status" value="1"/>
</dbReference>
<accession>F1YET1</accession>
<sequence length="198" mass="21098">MTVIRRSDGPLDTWSDFRTVENMEIEARQELTAKSVLVMFVLPVVFVAIGLWMVLAADSSSFQRVIGWASIIFFGVGGAVMAGRFLFGDRGVLLVDDAGISGAGRLGQARWSVPWSRIDAVYAVTQHVPGSSVEHVAVSVLDDPAEESSAMARMTGDLVGVPTSATGRIASWQPGVRPPVDDVLAAVATRGVTVVDLR</sequence>
<evidence type="ECO:0000313" key="3">
    <source>
        <dbReference type="Proteomes" id="UP000035065"/>
    </source>
</evidence>
<organism evidence="2 3">
    <name type="scientific">Gordonia neofelifaecis NRRL B-59395</name>
    <dbReference type="NCBI Taxonomy" id="644548"/>
    <lineage>
        <taxon>Bacteria</taxon>
        <taxon>Bacillati</taxon>
        <taxon>Actinomycetota</taxon>
        <taxon>Actinomycetes</taxon>
        <taxon>Mycobacteriales</taxon>
        <taxon>Gordoniaceae</taxon>
        <taxon>Gordonia</taxon>
    </lineage>
</organism>
<protein>
    <recommendedName>
        <fullName evidence="4">PH domain-containing protein</fullName>
    </recommendedName>
</protein>
<gene>
    <name evidence="2" type="ORF">SCNU_01010</name>
</gene>
<reference evidence="2 3" key="1">
    <citation type="journal article" date="2011" name="J. Bacteriol.">
        <title>Draft Genome Sequence of Gordonia neofelifaecis NRRL B-59395, a Cholesterol-Degrading Actinomycete.</title>
        <authorList>
            <person name="Ge F."/>
            <person name="Li W."/>
            <person name="Chen G."/>
            <person name="Liu Y."/>
            <person name="Zhang G."/>
            <person name="Yong B."/>
            <person name="Wang Q."/>
            <person name="Wang N."/>
            <person name="Huang Z."/>
            <person name="Li W."/>
            <person name="Wang J."/>
            <person name="Wu C."/>
            <person name="Xie Q."/>
            <person name="Liu G."/>
        </authorList>
    </citation>
    <scope>NUCLEOTIDE SEQUENCE [LARGE SCALE GENOMIC DNA]</scope>
    <source>
        <strain evidence="2 3">NRRL B-59395</strain>
    </source>
</reference>
<dbReference type="Proteomes" id="UP000035065">
    <property type="component" value="Unassembled WGS sequence"/>
</dbReference>
<feature type="transmembrane region" description="Helical" evidence="1">
    <location>
        <begin position="36"/>
        <end position="54"/>
    </location>
</feature>
<keyword evidence="1" id="KW-0812">Transmembrane</keyword>
<keyword evidence="1" id="KW-1133">Transmembrane helix</keyword>
<dbReference type="STRING" id="644548.SCNU_01010"/>
<dbReference type="RefSeq" id="WP_009677479.1">
    <property type="nucleotide sequence ID" value="NZ_AEUD01000001.1"/>
</dbReference>
<proteinExistence type="predicted"/>
<feature type="transmembrane region" description="Helical" evidence="1">
    <location>
        <begin position="66"/>
        <end position="87"/>
    </location>
</feature>
<keyword evidence="1" id="KW-0472">Membrane</keyword>